<dbReference type="GO" id="GO:0102158">
    <property type="term" value="F:very-long-chain (3R)-3-hydroxyacyl-CoA dehydratase activity"/>
    <property type="evidence" value="ECO:0007669"/>
    <property type="project" value="UniProtKB-EC"/>
</dbReference>
<evidence type="ECO:0000256" key="5">
    <source>
        <dbReference type="ARBA" id="ARBA00022516"/>
    </source>
</evidence>
<evidence type="ECO:0000256" key="13">
    <source>
        <dbReference type="ARBA" id="ARBA00036671"/>
    </source>
</evidence>
<comment type="catalytic activity">
    <reaction evidence="13 14">
        <text>a very-long-chain (3R)-3-hydroxyacyl-CoA = a very-long-chain (2E)-enoyl-CoA + H2O</text>
        <dbReference type="Rhea" id="RHEA:45812"/>
        <dbReference type="ChEBI" id="CHEBI:15377"/>
        <dbReference type="ChEBI" id="CHEBI:83728"/>
        <dbReference type="ChEBI" id="CHEBI:85440"/>
        <dbReference type="EC" id="4.2.1.134"/>
    </reaction>
</comment>
<dbReference type="InterPro" id="IPR007482">
    <property type="entry name" value="Tyr_Pase-like_PTPLA"/>
</dbReference>
<feature type="transmembrane region" description="Helical" evidence="14">
    <location>
        <begin position="143"/>
        <end position="166"/>
    </location>
</feature>
<evidence type="ECO:0000256" key="9">
    <source>
        <dbReference type="ARBA" id="ARBA00023098"/>
    </source>
</evidence>
<feature type="transmembrane region" description="Helical" evidence="14">
    <location>
        <begin position="12"/>
        <end position="31"/>
    </location>
</feature>
<dbReference type="PANTHER" id="PTHR11035">
    <property type="entry name" value="VERY-LONG-CHAIN (3R)-3-HYDROXYACYL-COA DEHYDRATASE"/>
    <property type="match status" value="1"/>
</dbReference>
<dbReference type="EC" id="4.2.1.134" evidence="4 14"/>
<dbReference type="PANTHER" id="PTHR11035:SF3">
    <property type="entry name" value="VERY-LONG-CHAIN (3R)-3-HYDROXYACYL-COA DEHYDRATASE"/>
    <property type="match status" value="1"/>
</dbReference>
<comment type="caution">
    <text evidence="14">Lacks conserved residue(s) required for the propagation of feature annotation.</text>
</comment>
<feature type="transmembrane region" description="Helical" evidence="14">
    <location>
        <begin position="178"/>
        <end position="199"/>
    </location>
</feature>
<evidence type="ECO:0000256" key="2">
    <source>
        <dbReference type="ARBA" id="ARBA00005194"/>
    </source>
</evidence>
<evidence type="ECO:0000256" key="7">
    <source>
        <dbReference type="ARBA" id="ARBA00022832"/>
    </source>
</evidence>
<keyword evidence="14" id="KW-0256">Endoplasmic reticulum</keyword>
<feature type="transmembrane region" description="Helical" evidence="14">
    <location>
        <begin position="51"/>
        <end position="69"/>
    </location>
</feature>
<keyword evidence="5 14" id="KW-0444">Lipid biosynthesis</keyword>
<evidence type="ECO:0000256" key="1">
    <source>
        <dbReference type="ARBA" id="ARBA00004141"/>
    </source>
</evidence>
<evidence type="ECO:0000256" key="6">
    <source>
        <dbReference type="ARBA" id="ARBA00022692"/>
    </source>
</evidence>
<evidence type="ECO:0000256" key="11">
    <source>
        <dbReference type="ARBA" id="ARBA00023160"/>
    </source>
</evidence>
<dbReference type="GO" id="GO:0005789">
    <property type="term" value="C:endoplasmic reticulum membrane"/>
    <property type="evidence" value="ECO:0007669"/>
    <property type="project" value="UniProtKB-SubCell"/>
</dbReference>
<name>A0A6C1DUU6_SACPS</name>
<keyword evidence="11 14" id="KW-0275">Fatty acid biosynthesis</keyword>
<keyword evidence="10 14" id="KW-0472">Membrane</keyword>
<keyword evidence="16" id="KW-1185">Reference proteome</keyword>
<evidence type="ECO:0000256" key="12">
    <source>
        <dbReference type="ARBA" id="ARBA00023239"/>
    </source>
</evidence>
<organism evidence="15 16">
    <name type="scientific">Saccharomyces pastorianus</name>
    <name type="common">Lager yeast</name>
    <name type="synonym">Saccharomyces cerevisiae x Saccharomyces eubayanus</name>
    <dbReference type="NCBI Taxonomy" id="27292"/>
    <lineage>
        <taxon>Eukaryota</taxon>
        <taxon>Fungi</taxon>
        <taxon>Dikarya</taxon>
        <taxon>Ascomycota</taxon>
        <taxon>Saccharomycotina</taxon>
        <taxon>Saccharomycetes</taxon>
        <taxon>Saccharomycetales</taxon>
        <taxon>Saccharomycetaceae</taxon>
        <taxon>Saccharomyces</taxon>
    </lineage>
</organism>
<evidence type="ECO:0000256" key="10">
    <source>
        <dbReference type="ARBA" id="ARBA00023136"/>
    </source>
</evidence>
<dbReference type="AlphaFoldDB" id="A0A6C1DUU6"/>
<evidence type="ECO:0000256" key="3">
    <source>
        <dbReference type="ARBA" id="ARBA00007811"/>
    </source>
</evidence>
<proteinExistence type="inferred from homology"/>
<dbReference type="Pfam" id="PF04387">
    <property type="entry name" value="PTPLA"/>
    <property type="match status" value="1"/>
</dbReference>
<dbReference type="GO" id="GO:0030148">
    <property type="term" value="P:sphingolipid biosynthetic process"/>
    <property type="evidence" value="ECO:0007669"/>
    <property type="project" value="TreeGrafter"/>
</dbReference>
<comment type="pathway">
    <text evidence="2 14">Lipid metabolism; fatty acid biosynthesis.</text>
</comment>
<evidence type="ECO:0000256" key="4">
    <source>
        <dbReference type="ARBA" id="ARBA00013122"/>
    </source>
</evidence>
<comment type="function">
    <text evidence="14">Catalyzes the third of the four reactions of the long-chain fatty acids elongation cycle. This endoplasmic reticulum-bound enzymatic process, allows the addition of two carbons to the chain of long- and very long-chain fatty acids/VLCFAs per cycle. This enzyme catalyzes the dehydration of the 3-hydroxyacyl-CoA intermediate into trans-2,3-enoyl-CoA, within each cycle of fatty acid elongation. Thereby, it participates to the production of VLCFAs of different chain lengths that are involved in multiple biological processes as precursors of membrane lipids and lipid mediators.</text>
</comment>
<reference evidence="15 16" key="1">
    <citation type="journal article" date="2019" name="BMC Genomics">
        <title>Chromosome level assembly and comparative genome analysis confirm lager-brewing yeasts originated from a single hybridization.</title>
        <authorList>
            <person name="Salazar A.N."/>
            <person name="Gorter de Vries A.R."/>
            <person name="van den Broek M."/>
            <person name="Brouwers N."/>
            <person name="de la Torre Cortes P."/>
            <person name="Kuijpers N.G.A."/>
            <person name="Daran J.G."/>
            <person name="Abeel T."/>
        </authorList>
    </citation>
    <scope>NUCLEOTIDE SEQUENCE [LARGE SCALE GENOMIC DNA]</scope>
    <source>
        <strain evidence="15 16">CBS 1483</strain>
    </source>
</reference>
<dbReference type="EMBL" id="CP048991">
    <property type="protein sequence ID" value="QID80373.1"/>
    <property type="molecule type" value="Genomic_DNA"/>
</dbReference>
<dbReference type="UniPathway" id="UPA00094"/>
<comment type="similarity">
    <text evidence="3 14">Belongs to the very long-chain fatty acids dehydratase HACD family.</text>
</comment>
<protein>
    <recommendedName>
        <fullName evidence="4 14">Very-long-chain (3R)-3-hydroxyacyl-CoA dehydratase</fullName>
        <ecNumber evidence="4 14">4.2.1.134</ecNumber>
    </recommendedName>
</protein>
<sequence length="217" mass="24511">MSKKLASPLSFLPLYNLLSAVGWSYLLYLVISLYPKVGQPAFFYQTKNVATLVQCGAIIEIINSFLGVVRSPLLTTVAQVSSRLLVVLGIFQLLPNTSGVQSVVYISLLLAWSITEIVRYLYYFFMLVFKNGAPKILILLRYNLFWILYPTGVASELRIIYCALNAAESQYSLLYKRILIAAMLAYIPGFPMLFLHMVAQRKKVMKSLRSSFGKKLI</sequence>
<evidence type="ECO:0000313" key="15">
    <source>
        <dbReference type="EMBL" id="QID80373.1"/>
    </source>
</evidence>
<keyword evidence="8 14" id="KW-1133">Transmembrane helix</keyword>
<keyword evidence="7 14" id="KW-0276">Fatty acid metabolism</keyword>
<evidence type="ECO:0000313" key="16">
    <source>
        <dbReference type="Proteomes" id="UP000501346"/>
    </source>
</evidence>
<evidence type="ECO:0000256" key="14">
    <source>
        <dbReference type="RuleBase" id="RU363109"/>
    </source>
</evidence>
<dbReference type="OrthoDB" id="46988at2759"/>
<dbReference type="Proteomes" id="UP000501346">
    <property type="component" value="Chromosome ScX-SeX"/>
</dbReference>
<comment type="subcellular location">
    <subcellularLocation>
        <location evidence="14">Endoplasmic reticulum membrane</location>
        <topology evidence="14">Multi-pass membrane protein</topology>
    </subcellularLocation>
    <subcellularLocation>
        <location evidence="1">Membrane</location>
        <topology evidence="1">Multi-pass membrane protein</topology>
    </subcellularLocation>
</comment>
<evidence type="ECO:0000256" key="8">
    <source>
        <dbReference type="ARBA" id="ARBA00022989"/>
    </source>
</evidence>
<dbReference type="GO" id="GO:0030497">
    <property type="term" value="P:fatty acid elongation"/>
    <property type="evidence" value="ECO:0007669"/>
    <property type="project" value="TreeGrafter"/>
</dbReference>
<accession>A0A6C1DUU6</accession>
<keyword evidence="9 14" id="KW-0443">Lipid metabolism</keyword>
<keyword evidence="6 14" id="KW-0812">Transmembrane</keyword>
<dbReference type="GO" id="GO:0042761">
    <property type="term" value="P:very long-chain fatty acid biosynthetic process"/>
    <property type="evidence" value="ECO:0007669"/>
    <property type="project" value="TreeGrafter"/>
</dbReference>
<gene>
    <name evidence="15" type="primary">PHS1_1</name>
    <name evidence="15" type="ORF">GRS66_002693</name>
</gene>
<keyword evidence="12 14" id="KW-0456">Lyase</keyword>